<accession>A0A4R8RW27</accession>
<sequence length="388" mass="41789">MSDLCAPTFADLAARLGFSCDTAGGIVAFRSPFSLQNWTLPVLELTVIAGAVLALVYAIIRLRRHNDPTNIVVWFGAIAYLLIIEPPLYFPGPFGISEHVDTMFAHNVFTVDFLWGRLPLYIIAIYPMMATVAFEIVRTLGVFRRYGVLIGAACVGLVHHAFYEIFDHLGPQLRWWEWTLDNPLNKPFFDSVPMGSVVVFAALWPMSLAFCVQLFVGRHVDEGRSFSGGQIIWRTVVIGVLASIGTAVLPMPATIAGAISGGTAVVGVVYALELIALVAVAVPVLIKQGLGVRRNGTDGYTTHPAILIYAGIYLAVMTLLWATALPDYFGAANGATAAGDPIGSLWYTVLCLVVAASCTIAAWAVASPVRRDEMARRSRTVAIGTGES</sequence>
<feature type="transmembrane region" description="Helical" evidence="1">
    <location>
        <begin position="306"/>
        <end position="325"/>
    </location>
</feature>
<feature type="transmembrane region" description="Helical" evidence="1">
    <location>
        <begin position="72"/>
        <end position="94"/>
    </location>
</feature>
<feature type="transmembrane region" description="Helical" evidence="1">
    <location>
        <begin position="114"/>
        <end position="134"/>
    </location>
</feature>
<feature type="transmembrane region" description="Helical" evidence="1">
    <location>
        <begin position="146"/>
        <end position="166"/>
    </location>
</feature>
<dbReference type="RefSeq" id="WP_134066739.1">
    <property type="nucleotide sequence ID" value="NZ_PECG01000009.1"/>
</dbReference>
<evidence type="ECO:0000256" key="1">
    <source>
        <dbReference type="SAM" id="Phobius"/>
    </source>
</evidence>
<dbReference type="AlphaFoldDB" id="A0A4R8RW27"/>
<evidence type="ECO:0000313" key="2">
    <source>
        <dbReference type="EMBL" id="TDZ78652.1"/>
    </source>
</evidence>
<feature type="transmembrane region" description="Helical" evidence="1">
    <location>
        <begin position="265"/>
        <end position="286"/>
    </location>
</feature>
<feature type="transmembrane region" description="Helical" evidence="1">
    <location>
        <begin position="236"/>
        <end position="259"/>
    </location>
</feature>
<protein>
    <submittedName>
        <fullName evidence="2">Uncharacterized protein</fullName>
    </submittedName>
</protein>
<proteinExistence type="predicted"/>
<comment type="caution">
    <text evidence="2">The sequence shown here is derived from an EMBL/GenBank/DDBJ whole genome shotgun (WGS) entry which is preliminary data.</text>
</comment>
<gene>
    <name evidence="2" type="ORF">DE4585_04489</name>
</gene>
<dbReference type="Proteomes" id="UP000295117">
    <property type="component" value="Unassembled WGS sequence"/>
</dbReference>
<feature type="transmembrane region" description="Helical" evidence="1">
    <location>
        <begin position="38"/>
        <end position="60"/>
    </location>
</feature>
<keyword evidence="1" id="KW-0812">Transmembrane</keyword>
<feature type="transmembrane region" description="Helical" evidence="1">
    <location>
        <begin position="345"/>
        <end position="369"/>
    </location>
</feature>
<reference evidence="2 3" key="1">
    <citation type="journal article" date="2019" name="Sci. Rep.">
        <title>Extended insight into the Mycobacterium chelonae-abscessus complex through whole genome sequencing of Mycobacterium salmoniphilum outbreak and Mycobacterium salmoniphilum-like strains.</title>
        <authorList>
            <person name="Behra P.R.K."/>
            <person name="Das S."/>
            <person name="Pettersson B.M.F."/>
            <person name="Shirreff L."/>
            <person name="DuCote T."/>
            <person name="Jacobsson K.G."/>
            <person name="Ennis D.G."/>
            <person name="Kirsebom L.A."/>
        </authorList>
    </citation>
    <scope>NUCLEOTIDE SEQUENCE [LARGE SCALE GENOMIC DNA]</scope>
    <source>
        <strain evidence="2 3">DE 4585</strain>
    </source>
</reference>
<organism evidence="2 3">
    <name type="scientific">Mycobacteroides salmoniphilum</name>
    <dbReference type="NCBI Taxonomy" id="404941"/>
    <lineage>
        <taxon>Bacteria</taxon>
        <taxon>Bacillati</taxon>
        <taxon>Actinomycetota</taxon>
        <taxon>Actinomycetes</taxon>
        <taxon>Mycobacteriales</taxon>
        <taxon>Mycobacteriaceae</taxon>
        <taxon>Mycobacteroides</taxon>
    </lineage>
</organism>
<keyword evidence="1" id="KW-1133">Transmembrane helix</keyword>
<feature type="transmembrane region" description="Helical" evidence="1">
    <location>
        <begin position="194"/>
        <end position="216"/>
    </location>
</feature>
<name>A0A4R8RW27_9MYCO</name>
<evidence type="ECO:0000313" key="3">
    <source>
        <dbReference type="Proteomes" id="UP000295117"/>
    </source>
</evidence>
<keyword evidence="1" id="KW-0472">Membrane</keyword>
<dbReference type="EMBL" id="PECH01000009">
    <property type="protein sequence ID" value="TDZ78652.1"/>
    <property type="molecule type" value="Genomic_DNA"/>
</dbReference>